<reference evidence="1 2" key="2">
    <citation type="journal article" date="2019" name="G3 (Bethesda)">
        <title>Hybrid Assembly of the Genome of the Entomopathogenic Nematode Steinernema carpocapsae Identifies the X-Chromosome.</title>
        <authorList>
            <person name="Serra L."/>
            <person name="Macchietto M."/>
            <person name="Macias-Munoz A."/>
            <person name="McGill C.J."/>
            <person name="Rodriguez I.M."/>
            <person name="Rodriguez B."/>
            <person name="Murad R."/>
            <person name="Mortazavi A."/>
        </authorList>
    </citation>
    <scope>NUCLEOTIDE SEQUENCE [LARGE SCALE GENOMIC DNA]</scope>
    <source>
        <strain evidence="1 2">ALL</strain>
    </source>
</reference>
<evidence type="ECO:0000313" key="2">
    <source>
        <dbReference type="Proteomes" id="UP000298663"/>
    </source>
</evidence>
<dbReference type="EMBL" id="AZBU02000006">
    <property type="protein sequence ID" value="TKR73118.1"/>
    <property type="molecule type" value="Genomic_DNA"/>
</dbReference>
<organism evidence="1 2">
    <name type="scientific">Steinernema carpocapsae</name>
    <name type="common">Entomopathogenic nematode</name>
    <dbReference type="NCBI Taxonomy" id="34508"/>
    <lineage>
        <taxon>Eukaryota</taxon>
        <taxon>Metazoa</taxon>
        <taxon>Ecdysozoa</taxon>
        <taxon>Nematoda</taxon>
        <taxon>Chromadorea</taxon>
        <taxon>Rhabditida</taxon>
        <taxon>Tylenchina</taxon>
        <taxon>Panagrolaimomorpha</taxon>
        <taxon>Strongyloidoidea</taxon>
        <taxon>Steinernematidae</taxon>
        <taxon>Steinernema</taxon>
    </lineage>
</organism>
<proteinExistence type="predicted"/>
<accession>A0A4U5MTU3</accession>
<sequence>MTKTGLVEVRWTHTDVSFVRNRPKTKRGFDVRKKLTILWRLATWLQDGSVACHHRERDCVGNRHINCAFQYLPTYNQKNLFFYYFMNYLLYRGRITDGVKDCFTRVRLASTNDFVL</sequence>
<dbReference type="OrthoDB" id="958254at2759"/>
<name>A0A4U5MTU3_STECR</name>
<dbReference type="AlphaFoldDB" id="A0A4U5MTU3"/>
<dbReference type="Proteomes" id="UP000298663">
    <property type="component" value="Unassembled WGS sequence"/>
</dbReference>
<comment type="caution">
    <text evidence="1">The sequence shown here is derived from an EMBL/GenBank/DDBJ whole genome shotgun (WGS) entry which is preliminary data.</text>
</comment>
<gene>
    <name evidence="1" type="ORF">L596_020467</name>
</gene>
<protein>
    <submittedName>
        <fullName evidence="1">Uncharacterized protein</fullName>
    </submittedName>
</protein>
<evidence type="ECO:0000313" key="1">
    <source>
        <dbReference type="EMBL" id="TKR73118.1"/>
    </source>
</evidence>
<reference evidence="1 2" key="1">
    <citation type="journal article" date="2015" name="Genome Biol.">
        <title>Comparative genomics of Steinernema reveals deeply conserved gene regulatory networks.</title>
        <authorList>
            <person name="Dillman A.R."/>
            <person name="Macchietto M."/>
            <person name="Porter C.F."/>
            <person name="Rogers A."/>
            <person name="Williams B."/>
            <person name="Antoshechkin I."/>
            <person name="Lee M.M."/>
            <person name="Goodwin Z."/>
            <person name="Lu X."/>
            <person name="Lewis E.E."/>
            <person name="Goodrich-Blair H."/>
            <person name="Stock S.P."/>
            <person name="Adams B.J."/>
            <person name="Sternberg P.W."/>
            <person name="Mortazavi A."/>
        </authorList>
    </citation>
    <scope>NUCLEOTIDE SEQUENCE [LARGE SCALE GENOMIC DNA]</scope>
    <source>
        <strain evidence="1 2">ALL</strain>
    </source>
</reference>
<keyword evidence="2" id="KW-1185">Reference proteome</keyword>